<evidence type="ECO:0000256" key="5">
    <source>
        <dbReference type="ARBA" id="ARBA00023251"/>
    </source>
</evidence>
<protein>
    <submittedName>
        <fullName evidence="7">ABC transporter ATP-binding protein</fullName>
    </submittedName>
</protein>
<evidence type="ECO:0000256" key="4">
    <source>
        <dbReference type="ARBA" id="ARBA00022840"/>
    </source>
</evidence>
<dbReference type="RefSeq" id="WP_203923970.1">
    <property type="nucleotide sequence ID" value="NZ_BONZ01000100.1"/>
</dbReference>
<accession>A0A8J3R369</accession>
<dbReference type="PANTHER" id="PTHR42711">
    <property type="entry name" value="ABC TRANSPORTER ATP-BINDING PROTEIN"/>
    <property type="match status" value="1"/>
</dbReference>
<dbReference type="InterPro" id="IPR003439">
    <property type="entry name" value="ABC_transporter-like_ATP-bd"/>
</dbReference>
<keyword evidence="5" id="KW-0046">Antibiotic resistance</keyword>
<dbReference type="Gene3D" id="3.40.50.300">
    <property type="entry name" value="P-loop containing nucleotide triphosphate hydrolases"/>
    <property type="match status" value="1"/>
</dbReference>
<keyword evidence="3" id="KW-0547">Nucleotide-binding</keyword>
<dbReference type="PANTHER" id="PTHR42711:SF17">
    <property type="entry name" value="ABC TRANSPORTER ATP-BINDING PROTEIN"/>
    <property type="match status" value="1"/>
</dbReference>
<name>A0A8J3R369_9ACTN</name>
<dbReference type="InterPro" id="IPR003593">
    <property type="entry name" value="AAA+_ATPase"/>
</dbReference>
<comment type="subcellular location">
    <subcellularLocation>
        <location evidence="1">Cell membrane</location>
        <topology evidence="1">Peripheral membrane protein</topology>
    </subcellularLocation>
</comment>
<evidence type="ECO:0000313" key="7">
    <source>
        <dbReference type="EMBL" id="GIH20540.1"/>
    </source>
</evidence>
<dbReference type="Proteomes" id="UP000642748">
    <property type="component" value="Unassembled WGS sequence"/>
</dbReference>
<dbReference type="InterPro" id="IPR017871">
    <property type="entry name" value="ABC_transporter-like_CS"/>
</dbReference>
<dbReference type="GO" id="GO:0005524">
    <property type="term" value="F:ATP binding"/>
    <property type="evidence" value="ECO:0007669"/>
    <property type="project" value="UniProtKB-KW"/>
</dbReference>
<dbReference type="EMBL" id="BONZ01000100">
    <property type="protein sequence ID" value="GIH20540.1"/>
    <property type="molecule type" value="Genomic_DNA"/>
</dbReference>
<evidence type="ECO:0000313" key="8">
    <source>
        <dbReference type="Proteomes" id="UP000642748"/>
    </source>
</evidence>
<dbReference type="Pfam" id="PF00005">
    <property type="entry name" value="ABC_tran"/>
    <property type="match status" value="1"/>
</dbReference>
<comment type="caution">
    <text evidence="7">The sequence shown here is derived from an EMBL/GenBank/DDBJ whole genome shotgun (WGS) entry which is preliminary data.</text>
</comment>
<dbReference type="PROSITE" id="PS00211">
    <property type="entry name" value="ABC_TRANSPORTER_1"/>
    <property type="match status" value="1"/>
</dbReference>
<dbReference type="GO" id="GO:0016887">
    <property type="term" value="F:ATP hydrolysis activity"/>
    <property type="evidence" value="ECO:0007669"/>
    <property type="project" value="InterPro"/>
</dbReference>
<proteinExistence type="predicted"/>
<reference evidence="7" key="1">
    <citation type="submission" date="2021-01" db="EMBL/GenBank/DDBJ databases">
        <title>Whole genome shotgun sequence of Rugosimonospora africana NBRC 104875.</title>
        <authorList>
            <person name="Komaki H."/>
            <person name="Tamura T."/>
        </authorList>
    </citation>
    <scope>NUCLEOTIDE SEQUENCE</scope>
    <source>
        <strain evidence="7">NBRC 104875</strain>
    </source>
</reference>
<evidence type="ECO:0000256" key="1">
    <source>
        <dbReference type="ARBA" id="ARBA00004202"/>
    </source>
</evidence>
<evidence type="ECO:0000256" key="3">
    <source>
        <dbReference type="ARBA" id="ARBA00022741"/>
    </source>
</evidence>
<feature type="domain" description="ABC transporter" evidence="6">
    <location>
        <begin position="4"/>
        <end position="227"/>
    </location>
</feature>
<keyword evidence="8" id="KW-1185">Reference proteome</keyword>
<evidence type="ECO:0000259" key="6">
    <source>
        <dbReference type="PROSITE" id="PS50893"/>
    </source>
</evidence>
<dbReference type="AlphaFoldDB" id="A0A8J3R369"/>
<gene>
    <name evidence="7" type="ORF">Raf01_87120</name>
</gene>
<keyword evidence="2" id="KW-0813">Transport</keyword>
<dbReference type="InterPro" id="IPR050763">
    <property type="entry name" value="ABC_transporter_ATP-binding"/>
</dbReference>
<dbReference type="CDD" id="cd03230">
    <property type="entry name" value="ABC_DR_subfamily_A"/>
    <property type="match status" value="1"/>
</dbReference>
<dbReference type="PROSITE" id="PS50893">
    <property type="entry name" value="ABC_TRANSPORTER_2"/>
    <property type="match status" value="1"/>
</dbReference>
<dbReference type="InterPro" id="IPR027417">
    <property type="entry name" value="P-loop_NTPase"/>
</dbReference>
<dbReference type="GO" id="GO:0046677">
    <property type="term" value="P:response to antibiotic"/>
    <property type="evidence" value="ECO:0007669"/>
    <property type="project" value="UniProtKB-KW"/>
</dbReference>
<sequence>MTLASAVDVTRRYGAEIALAGVSLDIQPGELIGLLGPNGAGKSTLVNLLAGLRRPSSGTVTLFGGDPREPARRQHIGLTPQETGLPPTLRVGECIDYVAAHFDNPLERDEVLTRFGLNGLVKRQAGGLSGGQKRRLAIALAFVGRPRLVFLDEPTTGLDVEVRHVLWDVIRAFHAEGGTVLLTSHNLEEVEALATRVIVLGAGRILADDTVSAIRGLVGVHRVSMASTPLPRLRGVVSTSESDGRLHLLTPDPDQLVRDLVTATVPFRDIEIRPTTLEEAFLQLTAA</sequence>
<dbReference type="SMART" id="SM00382">
    <property type="entry name" value="AAA"/>
    <property type="match status" value="1"/>
</dbReference>
<keyword evidence="4 7" id="KW-0067">ATP-binding</keyword>
<organism evidence="7 8">
    <name type="scientific">Rugosimonospora africana</name>
    <dbReference type="NCBI Taxonomy" id="556532"/>
    <lineage>
        <taxon>Bacteria</taxon>
        <taxon>Bacillati</taxon>
        <taxon>Actinomycetota</taxon>
        <taxon>Actinomycetes</taxon>
        <taxon>Micromonosporales</taxon>
        <taxon>Micromonosporaceae</taxon>
        <taxon>Rugosimonospora</taxon>
    </lineage>
</organism>
<dbReference type="SUPFAM" id="SSF52540">
    <property type="entry name" value="P-loop containing nucleoside triphosphate hydrolases"/>
    <property type="match status" value="1"/>
</dbReference>
<dbReference type="GO" id="GO:0005886">
    <property type="term" value="C:plasma membrane"/>
    <property type="evidence" value="ECO:0007669"/>
    <property type="project" value="UniProtKB-SubCell"/>
</dbReference>
<evidence type="ECO:0000256" key="2">
    <source>
        <dbReference type="ARBA" id="ARBA00022448"/>
    </source>
</evidence>